<evidence type="ECO:0000313" key="1">
    <source>
        <dbReference type="EMBL" id="KAG5843253.1"/>
    </source>
</evidence>
<comment type="caution">
    <text evidence="1">The sequence shown here is derived from an EMBL/GenBank/DDBJ whole genome shotgun (WGS) entry which is preliminary data.</text>
</comment>
<dbReference type="AlphaFoldDB" id="A0A9D3RU77"/>
<reference evidence="1" key="1">
    <citation type="submission" date="2021-01" db="EMBL/GenBank/DDBJ databases">
        <title>A chromosome-scale assembly of European eel, Anguilla anguilla.</title>
        <authorList>
            <person name="Henkel C."/>
            <person name="Jong-Raadsen S.A."/>
            <person name="Dufour S."/>
            <person name="Weltzien F.-A."/>
            <person name="Palstra A.P."/>
            <person name="Pelster B."/>
            <person name="Spaink H.P."/>
            <person name="Van Den Thillart G.E."/>
            <person name="Jansen H."/>
            <person name="Zahm M."/>
            <person name="Klopp C."/>
            <person name="Cedric C."/>
            <person name="Louis A."/>
            <person name="Berthelot C."/>
            <person name="Parey E."/>
            <person name="Roest Crollius H."/>
            <person name="Montfort J."/>
            <person name="Robinson-Rechavi M."/>
            <person name="Bucao C."/>
            <person name="Bouchez O."/>
            <person name="Gislard M."/>
            <person name="Lluch J."/>
            <person name="Milhes M."/>
            <person name="Lampietro C."/>
            <person name="Lopez Roques C."/>
            <person name="Donnadieu C."/>
            <person name="Braasch I."/>
            <person name="Desvignes T."/>
            <person name="Postlethwait J."/>
            <person name="Bobe J."/>
            <person name="Guiguen Y."/>
            <person name="Dirks R."/>
        </authorList>
    </citation>
    <scope>NUCLEOTIDE SEQUENCE</scope>
    <source>
        <strain evidence="1">Tag_6206</strain>
        <tissue evidence="1">Liver</tissue>
    </source>
</reference>
<gene>
    <name evidence="1" type="ORF">ANANG_G00148810</name>
</gene>
<name>A0A9D3RU77_ANGAN</name>
<sequence>MPKKWANYFPDQCSKNAVHSGFCSGRRRITVGDILKWIMFRFYTEISVFFCSDFYSVGLEGCIYSKIRWNPVVCLNEFFSFRKSNQVGYYSADGCSKNGAYCGYCFPRTGKGRRRATLPSVRLNFTSGSQTCRVPVPPFQRHALYRVKPKGSFFFF</sequence>
<accession>A0A9D3RU77</accession>
<organism evidence="1 2">
    <name type="scientific">Anguilla anguilla</name>
    <name type="common">European freshwater eel</name>
    <name type="synonym">Muraena anguilla</name>
    <dbReference type="NCBI Taxonomy" id="7936"/>
    <lineage>
        <taxon>Eukaryota</taxon>
        <taxon>Metazoa</taxon>
        <taxon>Chordata</taxon>
        <taxon>Craniata</taxon>
        <taxon>Vertebrata</taxon>
        <taxon>Euteleostomi</taxon>
        <taxon>Actinopterygii</taxon>
        <taxon>Neopterygii</taxon>
        <taxon>Teleostei</taxon>
        <taxon>Anguilliformes</taxon>
        <taxon>Anguillidae</taxon>
        <taxon>Anguilla</taxon>
    </lineage>
</organism>
<evidence type="ECO:0000313" key="2">
    <source>
        <dbReference type="Proteomes" id="UP001044222"/>
    </source>
</evidence>
<dbReference type="Proteomes" id="UP001044222">
    <property type="component" value="Chromosome 8"/>
</dbReference>
<dbReference type="EMBL" id="JAFIRN010000008">
    <property type="protein sequence ID" value="KAG5843253.1"/>
    <property type="molecule type" value="Genomic_DNA"/>
</dbReference>
<proteinExistence type="predicted"/>
<keyword evidence="2" id="KW-1185">Reference proteome</keyword>
<protein>
    <submittedName>
        <fullName evidence="1">Uncharacterized protein</fullName>
    </submittedName>
</protein>